<accession>A0A8B2NVP5</accession>
<dbReference type="AlphaFoldDB" id="A0A8B2NVP5"/>
<evidence type="ECO:0000313" key="2">
    <source>
        <dbReference type="EMBL" id="RAI03433.1"/>
    </source>
</evidence>
<dbReference type="PANTHER" id="PTHR33990">
    <property type="entry name" value="PROTEIN YJDN-RELATED"/>
    <property type="match status" value="1"/>
</dbReference>
<dbReference type="EMBL" id="QHHQ01000001">
    <property type="protein sequence ID" value="RAI03433.1"/>
    <property type="molecule type" value="Genomic_DNA"/>
</dbReference>
<dbReference type="RefSeq" id="WP_111342118.1">
    <property type="nucleotide sequence ID" value="NZ_JAIWKD010000001.1"/>
</dbReference>
<dbReference type="CDD" id="cd06588">
    <property type="entry name" value="PhnB_like"/>
    <property type="match status" value="1"/>
</dbReference>
<sequence length="135" mass="14893">MSFTPYIHFQGNCREAMTRYAEIFGAKLNIITYNDAPEGQTVPRSDRVMHSDILTETGSLLMASDFPEGMEGAPQAAVTISRIVDTEPEGRDVFGQLSEGGTVIVDYGPTYWSQGFGMLKDRFGTHWMVMVATDG</sequence>
<evidence type="ECO:0000259" key="1">
    <source>
        <dbReference type="Pfam" id="PF06983"/>
    </source>
</evidence>
<dbReference type="Pfam" id="PF06983">
    <property type="entry name" value="3-dmu-9_3-mt"/>
    <property type="match status" value="1"/>
</dbReference>
<protein>
    <submittedName>
        <fullName evidence="2">VOC family protein</fullName>
    </submittedName>
</protein>
<dbReference type="SUPFAM" id="SSF54593">
    <property type="entry name" value="Glyoxalase/Bleomycin resistance protein/Dihydroxybiphenyl dioxygenase"/>
    <property type="match status" value="1"/>
</dbReference>
<gene>
    <name evidence="2" type="ORF">DLJ53_02680</name>
</gene>
<dbReference type="OrthoDB" id="9795306at2"/>
<organism evidence="2 3">
    <name type="scientific">Acuticoccus sediminis</name>
    <dbReference type="NCBI Taxonomy" id="2184697"/>
    <lineage>
        <taxon>Bacteria</taxon>
        <taxon>Pseudomonadati</taxon>
        <taxon>Pseudomonadota</taxon>
        <taxon>Alphaproteobacteria</taxon>
        <taxon>Hyphomicrobiales</taxon>
        <taxon>Amorphaceae</taxon>
        <taxon>Acuticoccus</taxon>
    </lineage>
</organism>
<feature type="domain" description="PhnB-like" evidence="1">
    <location>
        <begin position="3"/>
        <end position="129"/>
    </location>
</feature>
<proteinExistence type="predicted"/>
<dbReference type="PANTHER" id="PTHR33990:SF1">
    <property type="entry name" value="PROTEIN YJDN"/>
    <property type="match status" value="1"/>
</dbReference>
<comment type="caution">
    <text evidence="2">The sequence shown here is derived from an EMBL/GenBank/DDBJ whole genome shotgun (WGS) entry which is preliminary data.</text>
</comment>
<evidence type="ECO:0000313" key="3">
    <source>
        <dbReference type="Proteomes" id="UP000249590"/>
    </source>
</evidence>
<name>A0A8B2NVP5_9HYPH</name>
<dbReference type="Proteomes" id="UP000249590">
    <property type="component" value="Unassembled WGS sequence"/>
</dbReference>
<dbReference type="InterPro" id="IPR028973">
    <property type="entry name" value="PhnB-like"/>
</dbReference>
<dbReference type="InterPro" id="IPR029068">
    <property type="entry name" value="Glyas_Bleomycin-R_OHBP_Dase"/>
</dbReference>
<reference evidence="2 3" key="1">
    <citation type="submission" date="2018-05" db="EMBL/GenBank/DDBJ databases">
        <title>Acuticoccus sediminis sp. nov., isolated from deep-sea sediment of Indian Ocean.</title>
        <authorList>
            <person name="Liu X."/>
            <person name="Lai Q."/>
            <person name="Du Y."/>
            <person name="Sun F."/>
            <person name="Zhang X."/>
            <person name="Wang S."/>
            <person name="Shao Z."/>
        </authorList>
    </citation>
    <scope>NUCLEOTIDE SEQUENCE [LARGE SCALE GENOMIC DNA]</scope>
    <source>
        <strain evidence="2 3">PTG4-2</strain>
    </source>
</reference>
<dbReference type="Gene3D" id="3.10.180.10">
    <property type="entry name" value="2,3-Dihydroxybiphenyl 1,2-Dioxygenase, domain 1"/>
    <property type="match status" value="1"/>
</dbReference>
<keyword evidence="3" id="KW-1185">Reference proteome</keyword>